<comment type="caution">
    <text evidence="17">The sequence shown here is derived from an EMBL/GenBank/DDBJ whole genome shotgun (WGS) entry which is preliminary data.</text>
</comment>
<dbReference type="InterPro" id="IPR003660">
    <property type="entry name" value="HAMP_dom"/>
</dbReference>
<feature type="transmembrane region" description="Helical" evidence="14">
    <location>
        <begin position="178"/>
        <end position="196"/>
    </location>
</feature>
<dbReference type="PRINTS" id="PR00344">
    <property type="entry name" value="BCTRLSENSOR"/>
</dbReference>
<keyword evidence="7 14" id="KW-0812">Transmembrane</keyword>
<dbReference type="GO" id="GO:0005524">
    <property type="term" value="F:ATP binding"/>
    <property type="evidence" value="ECO:0007669"/>
    <property type="project" value="UniProtKB-KW"/>
</dbReference>
<evidence type="ECO:0000256" key="11">
    <source>
        <dbReference type="ARBA" id="ARBA00022989"/>
    </source>
</evidence>
<dbReference type="InterPro" id="IPR004358">
    <property type="entry name" value="Sig_transdc_His_kin-like_C"/>
</dbReference>
<keyword evidence="4" id="KW-1003">Cell membrane</keyword>
<evidence type="ECO:0000259" key="16">
    <source>
        <dbReference type="PROSITE" id="PS50885"/>
    </source>
</evidence>
<dbReference type="GO" id="GO:0000155">
    <property type="term" value="F:phosphorelay sensor kinase activity"/>
    <property type="evidence" value="ECO:0007669"/>
    <property type="project" value="InterPro"/>
</dbReference>
<keyword evidence="6" id="KW-0808">Transferase</keyword>
<evidence type="ECO:0000256" key="12">
    <source>
        <dbReference type="ARBA" id="ARBA00023012"/>
    </source>
</evidence>
<reference evidence="17 18" key="1">
    <citation type="submission" date="2020-04" db="EMBL/GenBank/DDBJ databases">
        <title>Pseudoalteromonas caenipelagi sp. nov., isolated from a tidal flat.</title>
        <authorList>
            <person name="Park S."/>
            <person name="Yoon J.-H."/>
        </authorList>
    </citation>
    <scope>NUCLEOTIDE SEQUENCE [LARGE SCALE GENOMIC DNA]</scope>
    <source>
        <strain evidence="17 18">JBTF-M23</strain>
    </source>
</reference>
<accession>A0A849VDZ6</accession>
<dbReference type="SMART" id="SM00387">
    <property type="entry name" value="HATPase_c"/>
    <property type="match status" value="1"/>
</dbReference>
<keyword evidence="11 14" id="KW-1133">Transmembrane helix</keyword>
<dbReference type="Pfam" id="PF00512">
    <property type="entry name" value="HisKA"/>
    <property type="match status" value="1"/>
</dbReference>
<dbReference type="PROSITE" id="PS50885">
    <property type="entry name" value="HAMP"/>
    <property type="match status" value="1"/>
</dbReference>
<evidence type="ECO:0000313" key="17">
    <source>
        <dbReference type="EMBL" id="NOU51612.1"/>
    </source>
</evidence>
<dbReference type="InterPro" id="IPR005467">
    <property type="entry name" value="His_kinase_dom"/>
</dbReference>
<evidence type="ECO:0000256" key="14">
    <source>
        <dbReference type="SAM" id="Phobius"/>
    </source>
</evidence>
<keyword evidence="5" id="KW-0597">Phosphoprotein</keyword>
<evidence type="ECO:0000256" key="10">
    <source>
        <dbReference type="ARBA" id="ARBA00022840"/>
    </source>
</evidence>
<evidence type="ECO:0000256" key="9">
    <source>
        <dbReference type="ARBA" id="ARBA00022777"/>
    </source>
</evidence>
<dbReference type="InterPro" id="IPR036890">
    <property type="entry name" value="HATPase_C_sf"/>
</dbReference>
<keyword evidence="9" id="KW-0418">Kinase</keyword>
<name>A0A849VDZ6_9GAMM</name>
<dbReference type="InterPro" id="IPR003661">
    <property type="entry name" value="HisK_dim/P_dom"/>
</dbReference>
<dbReference type="SUPFAM" id="SSF55874">
    <property type="entry name" value="ATPase domain of HSP90 chaperone/DNA topoisomerase II/histidine kinase"/>
    <property type="match status" value="1"/>
</dbReference>
<dbReference type="GO" id="GO:0005886">
    <property type="term" value="C:plasma membrane"/>
    <property type="evidence" value="ECO:0007669"/>
    <property type="project" value="UniProtKB-SubCell"/>
</dbReference>
<comment type="subcellular location">
    <subcellularLocation>
        <location evidence="2">Cell membrane</location>
        <topology evidence="2">Multi-pass membrane protein</topology>
    </subcellularLocation>
</comment>
<feature type="domain" description="Histidine kinase" evidence="15">
    <location>
        <begin position="260"/>
        <end position="470"/>
    </location>
</feature>
<feature type="domain" description="HAMP" evidence="16">
    <location>
        <begin position="198"/>
        <end position="252"/>
    </location>
</feature>
<dbReference type="EC" id="2.7.13.3" evidence="3"/>
<evidence type="ECO:0000313" key="18">
    <source>
        <dbReference type="Proteomes" id="UP000586305"/>
    </source>
</evidence>
<comment type="catalytic activity">
    <reaction evidence="1">
        <text>ATP + protein L-histidine = ADP + protein N-phospho-L-histidine.</text>
        <dbReference type="EC" id="2.7.13.3"/>
    </reaction>
</comment>
<keyword evidence="10" id="KW-0067">ATP-binding</keyword>
<dbReference type="AlphaFoldDB" id="A0A849VDZ6"/>
<keyword evidence="12" id="KW-0902">Two-component regulatory system</keyword>
<evidence type="ECO:0000259" key="15">
    <source>
        <dbReference type="PROSITE" id="PS50109"/>
    </source>
</evidence>
<dbReference type="SUPFAM" id="SSF158472">
    <property type="entry name" value="HAMP domain-like"/>
    <property type="match status" value="1"/>
</dbReference>
<dbReference type="InterPro" id="IPR050398">
    <property type="entry name" value="HssS/ArlS-like"/>
</dbReference>
<dbReference type="SMART" id="SM00304">
    <property type="entry name" value="HAMP"/>
    <property type="match status" value="1"/>
</dbReference>
<dbReference type="PANTHER" id="PTHR45528">
    <property type="entry name" value="SENSOR HISTIDINE KINASE CPXA"/>
    <property type="match status" value="1"/>
</dbReference>
<evidence type="ECO:0000256" key="5">
    <source>
        <dbReference type="ARBA" id="ARBA00022553"/>
    </source>
</evidence>
<proteinExistence type="predicted"/>
<dbReference type="PANTHER" id="PTHR45528:SF1">
    <property type="entry name" value="SENSOR HISTIDINE KINASE CPXA"/>
    <property type="match status" value="1"/>
</dbReference>
<dbReference type="SMART" id="SM00388">
    <property type="entry name" value="HisKA"/>
    <property type="match status" value="1"/>
</dbReference>
<organism evidence="17 18">
    <name type="scientific">Pseudoalteromonas caenipelagi</name>
    <dbReference type="NCBI Taxonomy" id="2726988"/>
    <lineage>
        <taxon>Bacteria</taxon>
        <taxon>Pseudomonadati</taxon>
        <taxon>Pseudomonadota</taxon>
        <taxon>Gammaproteobacteria</taxon>
        <taxon>Alteromonadales</taxon>
        <taxon>Pseudoalteromonadaceae</taxon>
        <taxon>Pseudoalteromonas</taxon>
    </lineage>
</organism>
<dbReference type="CDD" id="cd00082">
    <property type="entry name" value="HisKA"/>
    <property type="match status" value="1"/>
</dbReference>
<dbReference type="Gene3D" id="3.30.565.10">
    <property type="entry name" value="Histidine kinase-like ATPase, C-terminal domain"/>
    <property type="match status" value="1"/>
</dbReference>
<keyword evidence="8" id="KW-0547">Nucleotide-binding</keyword>
<keyword evidence="18" id="KW-1185">Reference proteome</keyword>
<evidence type="ECO:0000256" key="4">
    <source>
        <dbReference type="ARBA" id="ARBA00022475"/>
    </source>
</evidence>
<dbReference type="Gene3D" id="1.10.287.130">
    <property type="match status" value="1"/>
</dbReference>
<dbReference type="Gene3D" id="6.10.340.10">
    <property type="match status" value="1"/>
</dbReference>
<evidence type="ECO:0000256" key="6">
    <source>
        <dbReference type="ARBA" id="ARBA00022679"/>
    </source>
</evidence>
<protein>
    <recommendedName>
        <fullName evidence="3">histidine kinase</fullName>
        <ecNumber evidence="3">2.7.13.3</ecNumber>
    </recommendedName>
</protein>
<dbReference type="PROSITE" id="PS50109">
    <property type="entry name" value="HIS_KIN"/>
    <property type="match status" value="1"/>
</dbReference>
<sequence>MSFWRNDAIQSKQSYWSKFKPSGLFLQAFLAFWLTIISILVLLVALSQLQPEQLETKPLRGKLLDSMGHLTHNIERLVNKKKKPVEKVILHPRFNQHKWLYLAHENIEQSISSEVNSQNIDLSLLHFQTSNNPLFIATERYFAYGPFPIQLGNEQYQLYQIKPIRENALLMRVKMLPFWLKALAVLLPSILLSVLFSRRLVAPLNSLGSSAKALASGQLDARVNIPMRRNDEITTLMHDFNHMADKLEQSVMTHKQLLADVSHELRSPLTRLTLANALAQENASEQQLTYLTRIEKEAQCLDKMLADILTLSRLEHGQNSLHMHQVSFATLLDNVLLDAQFEAEQMGKNLTLAAPPTLTLMCNGELLSSAIENVLRNAIKYAKNNVELSFSLSQKAVEISICDDGEGVSDNALAQLCQPFFRTSQSRNRDSGGIGLGLAIAKRAIFAHHGSLEFQHNKPQGLMVKITLPI</sequence>
<evidence type="ECO:0000256" key="7">
    <source>
        <dbReference type="ARBA" id="ARBA00022692"/>
    </source>
</evidence>
<evidence type="ECO:0000256" key="13">
    <source>
        <dbReference type="ARBA" id="ARBA00023136"/>
    </source>
</evidence>
<dbReference type="InterPro" id="IPR036097">
    <property type="entry name" value="HisK_dim/P_sf"/>
</dbReference>
<keyword evidence="13 14" id="KW-0472">Membrane</keyword>
<dbReference type="Proteomes" id="UP000586305">
    <property type="component" value="Unassembled WGS sequence"/>
</dbReference>
<dbReference type="CDD" id="cd06225">
    <property type="entry name" value="HAMP"/>
    <property type="match status" value="1"/>
</dbReference>
<dbReference type="EMBL" id="JABBPG010000005">
    <property type="protein sequence ID" value="NOU51612.1"/>
    <property type="molecule type" value="Genomic_DNA"/>
</dbReference>
<evidence type="ECO:0000256" key="1">
    <source>
        <dbReference type="ARBA" id="ARBA00000085"/>
    </source>
</evidence>
<dbReference type="InterPro" id="IPR003594">
    <property type="entry name" value="HATPase_dom"/>
</dbReference>
<dbReference type="Pfam" id="PF00672">
    <property type="entry name" value="HAMP"/>
    <property type="match status" value="1"/>
</dbReference>
<dbReference type="FunFam" id="3.30.565.10:FF:000011">
    <property type="entry name" value="Sensor histidine kinase CpxA"/>
    <property type="match status" value="1"/>
</dbReference>
<gene>
    <name evidence="17" type="ORF">HG263_13840</name>
</gene>
<dbReference type="RefSeq" id="WP_171626667.1">
    <property type="nucleotide sequence ID" value="NZ_JABBPG010000005.1"/>
</dbReference>
<evidence type="ECO:0000256" key="8">
    <source>
        <dbReference type="ARBA" id="ARBA00022741"/>
    </source>
</evidence>
<evidence type="ECO:0000256" key="2">
    <source>
        <dbReference type="ARBA" id="ARBA00004651"/>
    </source>
</evidence>
<dbReference type="Pfam" id="PF02518">
    <property type="entry name" value="HATPase_c"/>
    <property type="match status" value="1"/>
</dbReference>
<evidence type="ECO:0000256" key="3">
    <source>
        <dbReference type="ARBA" id="ARBA00012438"/>
    </source>
</evidence>
<dbReference type="SUPFAM" id="SSF47384">
    <property type="entry name" value="Homodimeric domain of signal transducing histidine kinase"/>
    <property type="match status" value="1"/>
</dbReference>
<feature type="transmembrane region" description="Helical" evidence="14">
    <location>
        <begin position="24"/>
        <end position="46"/>
    </location>
</feature>